<dbReference type="PANTHER" id="PTHR34701:SF1">
    <property type="entry name" value="TRANSCRIPTIONAL REGULATOR MRAZ"/>
    <property type="match status" value="1"/>
</dbReference>
<sequence>MFQGSNLINLDAKGRIAIPTKVREQLAEKCDGRIVITANTQERCLKIFTFPQWEDIMHQLNKLPAFNRAAQRTKRIMIGYASEMEIDGNGRILLSQTLREYAGLEKKVMLVGQIDSLELWSEDAWNEWLNQPCEDEIPEEMNNLIF</sequence>
<keyword evidence="4 7" id="KW-0805">Transcription regulation</keyword>
<dbReference type="PANTHER" id="PTHR34701">
    <property type="entry name" value="TRANSCRIPTIONAL REGULATOR MRAZ"/>
    <property type="match status" value="1"/>
</dbReference>
<dbReference type="CDD" id="cd16321">
    <property type="entry name" value="MraZ_C"/>
    <property type="match status" value="1"/>
</dbReference>
<dbReference type="InterPro" id="IPR003444">
    <property type="entry name" value="MraZ"/>
</dbReference>
<comment type="similarity">
    <text evidence="7">Belongs to the MraZ family.</text>
</comment>
<dbReference type="EMBL" id="CP021425">
    <property type="protein sequence ID" value="ARU58701.1"/>
    <property type="molecule type" value="Genomic_DNA"/>
</dbReference>
<feature type="domain" description="SpoVT-AbrB" evidence="8">
    <location>
        <begin position="5"/>
        <end position="52"/>
    </location>
</feature>
<dbReference type="GO" id="GO:2000143">
    <property type="term" value="P:negative regulation of DNA-templated transcription initiation"/>
    <property type="evidence" value="ECO:0007669"/>
    <property type="project" value="TreeGrafter"/>
</dbReference>
<dbReference type="HAMAP" id="MF_01008">
    <property type="entry name" value="MraZ"/>
    <property type="match status" value="1"/>
</dbReference>
<keyword evidence="9" id="KW-0808">Transferase</keyword>
<dbReference type="GO" id="GO:0005737">
    <property type="term" value="C:cytoplasm"/>
    <property type="evidence" value="ECO:0007669"/>
    <property type="project" value="UniProtKB-UniRule"/>
</dbReference>
<dbReference type="InterPro" id="IPR035644">
    <property type="entry name" value="MraZ_C"/>
</dbReference>
<evidence type="ECO:0000256" key="6">
    <source>
        <dbReference type="ARBA" id="ARBA00023163"/>
    </source>
</evidence>
<keyword evidence="2 7" id="KW-0963">Cytoplasm</keyword>
<dbReference type="AlphaFoldDB" id="A0A1Y0IE29"/>
<dbReference type="GO" id="GO:0016740">
    <property type="term" value="F:transferase activity"/>
    <property type="evidence" value="ECO:0007669"/>
    <property type="project" value="UniProtKB-KW"/>
</dbReference>
<dbReference type="InterPro" id="IPR037914">
    <property type="entry name" value="SpoVT-AbrB_sf"/>
</dbReference>
<dbReference type="InterPro" id="IPR038619">
    <property type="entry name" value="MraZ_sf"/>
</dbReference>
<dbReference type="Gene3D" id="3.40.1550.20">
    <property type="entry name" value="Transcriptional regulator MraZ domain"/>
    <property type="match status" value="1"/>
</dbReference>
<evidence type="ECO:0000256" key="1">
    <source>
        <dbReference type="ARBA" id="ARBA00013860"/>
    </source>
</evidence>
<comment type="subcellular location">
    <subcellularLocation>
        <location evidence="7">Cytoplasm</location>
        <location evidence="7">Nucleoid</location>
    </subcellularLocation>
</comment>
<evidence type="ECO:0000256" key="2">
    <source>
        <dbReference type="ARBA" id="ARBA00022490"/>
    </source>
</evidence>
<dbReference type="InterPro" id="IPR007159">
    <property type="entry name" value="SpoVT-AbrB_dom"/>
</dbReference>
<dbReference type="Proteomes" id="UP000196027">
    <property type="component" value="Chromosome"/>
</dbReference>
<organism evidence="9 10">
    <name type="scientific">Oleiphilus messinensis</name>
    <dbReference type="NCBI Taxonomy" id="141451"/>
    <lineage>
        <taxon>Bacteria</taxon>
        <taxon>Pseudomonadati</taxon>
        <taxon>Pseudomonadota</taxon>
        <taxon>Gammaproteobacteria</taxon>
        <taxon>Oceanospirillales</taxon>
        <taxon>Oleiphilaceae</taxon>
        <taxon>Oleiphilus</taxon>
    </lineage>
</organism>
<dbReference type="PROSITE" id="PS51740">
    <property type="entry name" value="SPOVT_ABRB"/>
    <property type="match status" value="2"/>
</dbReference>
<reference evidence="9 10" key="1">
    <citation type="submission" date="2017-05" db="EMBL/GenBank/DDBJ databases">
        <title>Genomic insights into alkan degradation activity of Oleiphilus messinensis.</title>
        <authorList>
            <person name="Kozyavkin S.A."/>
            <person name="Slesarev A.I."/>
            <person name="Golyshin P.N."/>
            <person name="Korzhenkov A."/>
            <person name="Golyshina O.N."/>
            <person name="Toshchakov S.V."/>
        </authorList>
    </citation>
    <scope>NUCLEOTIDE SEQUENCE [LARGE SCALE GENOMIC DNA]</scope>
    <source>
        <strain evidence="9 10">ME102</strain>
    </source>
</reference>
<gene>
    <name evidence="7 9" type="primary">mraZ</name>
    <name evidence="9" type="ORF">OLMES_4706</name>
</gene>
<dbReference type="GO" id="GO:0003700">
    <property type="term" value="F:DNA-binding transcription factor activity"/>
    <property type="evidence" value="ECO:0007669"/>
    <property type="project" value="UniProtKB-UniRule"/>
</dbReference>
<dbReference type="Pfam" id="PF02381">
    <property type="entry name" value="MraZ"/>
    <property type="match status" value="2"/>
</dbReference>
<evidence type="ECO:0000259" key="8">
    <source>
        <dbReference type="PROSITE" id="PS51740"/>
    </source>
</evidence>
<evidence type="ECO:0000313" key="10">
    <source>
        <dbReference type="Proteomes" id="UP000196027"/>
    </source>
</evidence>
<keyword evidence="3" id="KW-0677">Repeat</keyword>
<dbReference type="GO" id="GO:0000976">
    <property type="term" value="F:transcription cis-regulatory region binding"/>
    <property type="evidence" value="ECO:0007669"/>
    <property type="project" value="TreeGrafter"/>
</dbReference>
<dbReference type="GO" id="GO:0009295">
    <property type="term" value="C:nucleoid"/>
    <property type="evidence" value="ECO:0007669"/>
    <property type="project" value="UniProtKB-SubCell"/>
</dbReference>
<evidence type="ECO:0000256" key="3">
    <source>
        <dbReference type="ARBA" id="ARBA00022737"/>
    </source>
</evidence>
<proteinExistence type="inferred from homology"/>
<dbReference type="NCBIfam" id="TIGR00242">
    <property type="entry name" value="division/cell wall cluster transcriptional repressor MraZ"/>
    <property type="match status" value="1"/>
</dbReference>
<name>A0A1Y0IE29_9GAMM</name>
<dbReference type="KEGG" id="ome:OLMES_4706"/>
<protein>
    <recommendedName>
        <fullName evidence="1 7">Transcriptional regulator MraZ</fullName>
    </recommendedName>
</protein>
<accession>A0A1Y0IE29</accession>
<evidence type="ECO:0000256" key="5">
    <source>
        <dbReference type="ARBA" id="ARBA00023125"/>
    </source>
</evidence>
<keyword evidence="10" id="KW-1185">Reference proteome</keyword>
<keyword evidence="5 7" id="KW-0238">DNA-binding</keyword>
<dbReference type="InterPro" id="IPR020603">
    <property type="entry name" value="MraZ_dom"/>
</dbReference>
<dbReference type="RefSeq" id="WP_087463448.1">
    <property type="nucleotide sequence ID" value="NZ_CP021425.1"/>
</dbReference>
<evidence type="ECO:0000256" key="7">
    <source>
        <dbReference type="HAMAP-Rule" id="MF_01008"/>
    </source>
</evidence>
<dbReference type="InterPro" id="IPR035642">
    <property type="entry name" value="MraZ_N"/>
</dbReference>
<feature type="domain" description="SpoVT-AbrB" evidence="8">
    <location>
        <begin position="81"/>
        <end position="124"/>
    </location>
</feature>
<evidence type="ECO:0000313" key="9">
    <source>
        <dbReference type="EMBL" id="ARU58701.1"/>
    </source>
</evidence>
<comment type="subunit">
    <text evidence="7">Forms oligomers.</text>
</comment>
<dbReference type="CDD" id="cd16320">
    <property type="entry name" value="MraZ_N"/>
    <property type="match status" value="1"/>
</dbReference>
<keyword evidence="6 7" id="KW-0804">Transcription</keyword>
<evidence type="ECO:0000256" key="4">
    <source>
        <dbReference type="ARBA" id="ARBA00023015"/>
    </source>
</evidence>
<dbReference type="OrthoDB" id="9807753at2"/>
<dbReference type="SUPFAM" id="SSF89447">
    <property type="entry name" value="AbrB/MazE/MraZ-like"/>
    <property type="match status" value="1"/>
</dbReference>